<dbReference type="RefSeq" id="YP_010356196.1">
    <property type="nucleotide sequence ID" value="NC_062742.1"/>
</dbReference>
<feature type="domain" description="Tail spike TSP1/Gp66 N-terminal" evidence="1">
    <location>
        <begin position="93"/>
        <end position="150"/>
    </location>
</feature>
<dbReference type="KEGG" id="vg:71931373"/>
<dbReference type="InterPro" id="IPR040775">
    <property type="entry name" value="Tail_spike_N"/>
</dbReference>
<evidence type="ECO:0000313" key="2">
    <source>
        <dbReference type="EMBL" id="QPX71899.1"/>
    </source>
</evidence>
<protein>
    <recommendedName>
        <fullName evidence="1">Tail spike TSP1/Gp66 N-terminal domain-containing protein</fullName>
    </recommendedName>
</protein>
<reference evidence="2 3" key="1">
    <citation type="submission" date="2020-10" db="EMBL/GenBank/DDBJ databases">
        <title>Genome of a phapecoctavirus identified in a racing pigeon cloacal swab sample from Poland.</title>
        <authorList>
            <person name="Khalifeh A."/>
            <person name="Kraberger S."/>
            <person name="Stenzel T."/>
            <person name="Varsani A."/>
        </authorList>
    </citation>
    <scope>NUCLEOTIDE SEQUENCE [LARGE SCALE GENOMIC DNA]</scope>
    <source>
        <strain evidence="2">TSP7_1</strain>
    </source>
</reference>
<proteinExistence type="predicted"/>
<dbReference type="Pfam" id="PF18668">
    <property type="entry name" value="Tail_spike_N"/>
    <property type="match status" value="1"/>
</dbReference>
<sequence>MSTTITNLPETSKVNDSDYLVLDQPDKTVKSTVSNFLTDTGVVLATQLKDTNGADLIQSSNGNTVQEELNNNLLNDREQWRRSLAEAGLTLVDGSFEEGATVGSVTDAVWHIAGGQCYTWDGALPKTVPADSTPESSGGVGGRKWVSVGDASLKTMLYGWQGYSFIDGGNLSLYKKKGIFGDSGAIQDKYEVIKYSDGFWYKYNNSLPFSYGSAPDSTWTNVGKLNGFDENTPENFGAVVNNSTYDCLDAINKAMATGFLRLTAGATYFVSDEVVIPSNLVMETNGATIKAMSGYSWGGKAVVRASKKPVGTSPDLSLPEQQVRGIRHVGTLNIDANNVAPYGFYGFGVVAESITDIIYAYNATEVGIVLLGSWYHKVNQYMAIDCARGVSLAHGFSGETGDVNVNGVEFGVVAAYNTSKSLSYGYDPYSSSLTPQLIGAGVTLGQGLSSRIGTLIAETTAGTGLATVNAVSWSVGSMYFEKCSEALEDSAEPDIAILSTTGNVEDHVFDVGNIHFGIGTGILQRATASEFLNIQSIYRIDNKKTWHSSSKASSSFVNFVNYYVLNPYDYVKPAQLTTDVGKEVVSSSSMLNFKDFSNTPSIPFVYTGGEIAIHVSISSGSVVSTEFQVTSDSGIEYITCTGSPFQFNLTQPRTVGNTYTVTLATAQSAASGQGAIHILKQKPSQWLR</sequence>
<keyword evidence="3" id="KW-1185">Reference proteome</keyword>
<evidence type="ECO:0000259" key="1">
    <source>
        <dbReference type="Pfam" id="PF18668"/>
    </source>
</evidence>
<name>A0A7T3KIQ7_9CAUD</name>
<organism evidence="2 3">
    <name type="scientific">Dompiswa phage TSP7_1</name>
    <dbReference type="NCBI Taxonomy" id="2793345"/>
    <lineage>
        <taxon>Viruses</taxon>
        <taxon>Duplodnaviria</taxon>
        <taxon>Heunggongvirae</taxon>
        <taxon>Uroviricota</taxon>
        <taxon>Caudoviricetes</taxon>
        <taxon>Stephanstirmvirinae</taxon>
        <taxon>Phapecoctavirus</taxon>
        <taxon>Phapecoctavirus TSP7</taxon>
    </lineage>
</organism>
<dbReference type="Proteomes" id="UP000681216">
    <property type="component" value="Segment"/>
</dbReference>
<dbReference type="Gene3D" id="2.10.10.80">
    <property type="match status" value="1"/>
</dbReference>
<evidence type="ECO:0000313" key="3">
    <source>
        <dbReference type="Proteomes" id="UP000681216"/>
    </source>
</evidence>
<accession>A0A7T3KIQ7</accession>
<dbReference type="EMBL" id="MW175890">
    <property type="protein sequence ID" value="QPX71899.1"/>
    <property type="molecule type" value="Genomic_DNA"/>
</dbReference>
<dbReference type="GeneID" id="71931373"/>